<dbReference type="PROSITE" id="PS50110">
    <property type="entry name" value="RESPONSE_REGULATORY"/>
    <property type="match status" value="1"/>
</dbReference>
<dbReference type="InterPro" id="IPR001789">
    <property type="entry name" value="Sig_transdc_resp-reg_receiver"/>
</dbReference>
<dbReference type="EMBL" id="QXED01000006">
    <property type="protein sequence ID" value="RIV20747.1"/>
    <property type="molecule type" value="Genomic_DNA"/>
</dbReference>
<feature type="domain" description="Response regulatory" evidence="2">
    <location>
        <begin position="9"/>
        <end position="135"/>
    </location>
</feature>
<evidence type="ECO:0000256" key="1">
    <source>
        <dbReference type="PROSITE-ProRule" id="PRU00169"/>
    </source>
</evidence>
<organism evidence="3 4">
    <name type="scientific">Fibrisoma montanum</name>
    <dbReference type="NCBI Taxonomy" id="2305895"/>
    <lineage>
        <taxon>Bacteria</taxon>
        <taxon>Pseudomonadati</taxon>
        <taxon>Bacteroidota</taxon>
        <taxon>Cytophagia</taxon>
        <taxon>Cytophagales</taxon>
        <taxon>Spirosomataceae</taxon>
        <taxon>Fibrisoma</taxon>
    </lineage>
</organism>
<dbReference type="SUPFAM" id="SSF52172">
    <property type="entry name" value="CheY-like"/>
    <property type="match status" value="1"/>
</dbReference>
<evidence type="ECO:0000259" key="2">
    <source>
        <dbReference type="PROSITE" id="PS50110"/>
    </source>
</evidence>
<accession>A0A418M4K2</accession>
<feature type="modified residue" description="4-aspartylphosphate" evidence="1">
    <location>
        <position position="66"/>
    </location>
</feature>
<sequence length="151" mass="17789">MKNSFRNSRILVIEDNPDHWFFIEKAMELCLSEVSATHITTEQASIDYMNSCLHQEWDLPTLILLDLYLPNPENGWRVLEHIKQMPAPVNQIPIVMLSSSNQRDDIAEAYHKGISSYLVKPTQLEEWISYFQKLRSYWWETATLPKMKFSL</sequence>
<dbReference type="Gene3D" id="3.40.50.2300">
    <property type="match status" value="1"/>
</dbReference>
<dbReference type="PANTHER" id="PTHR44520:SF2">
    <property type="entry name" value="RESPONSE REGULATOR RCP1"/>
    <property type="match status" value="1"/>
</dbReference>
<protein>
    <submittedName>
        <fullName evidence="3">Response regulator</fullName>
    </submittedName>
</protein>
<reference evidence="3 4" key="1">
    <citation type="submission" date="2018-08" db="EMBL/GenBank/DDBJ databases">
        <title>Fibrisoma montanum sp. nov., isolated from Danxia mountain soil.</title>
        <authorList>
            <person name="Huang Y."/>
        </authorList>
    </citation>
    <scope>NUCLEOTIDE SEQUENCE [LARGE SCALE GENOMIC DNA]</scope>
    <source>
        <strain evidence="3 4">HYT19</strain>
    </source>
</reference>
<keyword evidence="1" id="KW-0597">Phosphoprotein</keyword>
<dbReference type="Proteomes" id="UP000283523">
    <property type="component" value="Unassembled WGS sequence"/>
</dbReference>
<evidence type="ECO:0000313" key="4">
    <source>
        <dbReference type="Proteomes" id="UP000283523"/>
    </source>
</evidence>
<dbReference type="GO" id="GO:0000160">
    <property type="term" value="P:phosphorelay signal transduction system"/>
    <property type="evidence" value="ECO:0007669"/>
    <property type="project" value="InterPro"/>
</dbReference>
<name>A0A418M4K2_9BACT</name>
<dbReference type="Pfam" id="PF00072">
    <property type="entry name" value="Response_reg"/>
    <property type="match status" value="1"/>
</dbReference>
<proteinExistence type="predicted"/>
<comment type="caution">
    <text evidence="3">The sequence shown here is derived from an EMBL/GenBank/DDBJ whole genome shotgun (WGS) entry which is preliminary data.</text>
</comment>
<dbReference type="PANTHER" id="PTHR44520">
    <property type="entry name" value="RESPONSE REGULATOR RCP1-RELATED"/>
    <property type="match status" value="1"/>
</dbReference>
<dbReference type="OrthoDB" id="958605at2"/>
<evidence type="ECO:0000313" key="3">
    <source>
        <dbReference type="EMBL" id="RIV20747.1"/>
    </source>
</evidence>
<dbReference type="InterPro" id="IPR011006">
    <property type="entry name" value="CheY-like_superfamily"/>
</dbReference>
<dbReference type="SMART" id="SM00448">
    <property type="entry name" value="REC"/>
    <property type="match status" value="1"/>
</dbReference>
<keyword evidence="4" id="KW-1185">Reference proteome</keyword>
<dbReference type="RefSeq" id="WP_119669917.1">
    <property type="nucleotide sequence ID" value="NZ_QXED01000006.1"/>
</dbReference>
<gene>
    <name evidence="3" type="ORF">DYU11_22210</name>
</gene>
<dbReference type="InterPro" id="IPR052893">
    <property type="entry name" value="TCS_response_regulator"/>
</dbReference>
<dbReference type="AlphaFoldDB" id="A0A418M4K2"/>